<dbReference type="EMBL" id="AJMT01000024">
    <property type="protein sequence ID" value="EIG30079.1"/>
    <property type="molecule type" value="Genomic_DNA"/>
</dbReference>
<keyword evidence="2" id="KW-0489">Methyltransferase</keyword>
<dbReference type="SUPFAM" id="SSF53335">
    <property type="entry name" value="S-adenosyl-L-methionine-dependent methyltransferases"/>
    <property type="match status" value="1"/>
</dbReference>
<evidence type="ECO:0000259" key="1">
    <source>
        <dbReference type="Pfam" id="PF08241"/>
    </source>
</evidence>
<dbReference type="PATRIC" id="fig|1095748.3.peg.389"/>
<proteinExistence type="predicted"/>
<reference evidence="2 3" key="1">
    <citation type="submission" date="2012-04" db="EMBL/GenBank/DDBJ databases">
        <authorList>
            <person name="Harkins D.M."/>
            <person name="Madupu R."/>
            <person name="Durkin A.S."/>
            <person name="Torralba M."/>
            <person name="Methe B."/>
            <person name="Sutton G.G."/>
            <person name="Nelson K.E."/>
        </authorList>
    </citation>
    <scope>NUCLEOTIDE SEQUENCE [LARGE SCALE GENOMIC DNA]</scope>
    <source>
        <strain evidence="2 3">VK64</strain>
    </source>
</reference>
<evidence type="ECO:0000313" key="3">
    <source>
        <dbReference type="Proteomes" id="UP000004473"/>
    </source>
</evidence>
<evidence type="ECO:0000313" key="2">
    <source>
        <dbReference type="EMBL" id="EIG30079.1"/>
    </source>
</evidence>
<sequence length="249" mass="28809">MPSAKLIQKLKPALQNPLPPEQDDILLCLDSDNVTGDNAKYMNMYNRLARWYDFGERWIARFRYGNSINEMRRSLMGELEWRQDCTALYVSIGTGTDLNYLPANIDPSTLDLTGADLSLGMLERCRDVWRKKAAGLDLVHCNAEDLPFADNMFDVVFHVGGINFFSDKQKAINEMLRVAKPGTKIMIADETTDFIQQQYKKSLFTRNYFQDTDFDLTQIENCIPETAQEKKTRLLWGNRFYCITFRKPV</sequence>
<dbReference type="Proteomes" id="UP000004473">
    <property type="component" value="Unassembled WGS sequence"/>
</dbReference>
<dbReference type="InterPro" id="IPR013216">
    <property type="entry name" value="Methyltransf_11"/>
</dbReference>
<dbReference type="RefSeq" id="WP_003763547.1">
    <property type="nucleotide sequence ID" value="NZ_AJMT01000024.1"/>
</dbReference>
<keyword evidence="2" id="KW-0808">Transferase</keyword>
<dbReference type="AlphaFoldDB" id="I2NW68"/>
<dbReference type="GO" id="GO:0032259">
    <property type="term" value="P:methylation"/>
    <property type="evidence" value="ECO:0007669"/>
    <property type="project" value="UniProtKB-KW"/>
</dbReference>
<dbReference type="PANTHER" id="PTHR43591:SF24">
    <property type="entry name" value="2-METHOXY-6-POLYPRENYL-1,4-BENZOQUINOL METHYLASE, MITOCHONDRIAL"/>
    <property type="match status" value="1"/>
</dbReference>
<gene>
    <name evidence="2" type="ORF">HMPREF1051_2074</name>
</gene>
<dbReference type="GO" id="GO:0008757">
    <property type="term" value="F:S-adenosylmethionine-dependent methyltransferase activity"/>
    <property type="evidence" value="ECO:0007669"/>
    <property type="project" value="InterPro"/>
</dbReference>
<protein>
    <submittedName>
        <fullName evidence="2">Methyltransferase domain protein</fullName>
    </submittedName>
</protein>
<dbReference type="Gene3D" id="3.40.50.150">
    <property type="entry name" value="Vaccinia Virus protein VP39"/>
    <property type="match status" value="1"/>
</dbReference>
<feature type="domain" description="Methyltransferase type 11" evidence="1">
    <location>
        <begin position="90"/>
        <end position="186"/>
    </location>
</feature>
<comment type="caution">
    <text evidence="2">The sequence shown here is derived from an EMBL/GenBank/DDBJ whole genome shotgun (WGS) entry which is preliminary data.</text>
</comment>
<dbReference type="PANTHER" id="PTHR43591">
    <property type="entry name" value="METHYLTRANSFERASE"/>
    <property type="match status" value="1"/>
</dbReference>
<organism evidence="2 3">
    <name type="scientific">Neisseria sicca VK64</name>
    <dbReference type="NCBI Taxonomy" id="1095748"/>
    <lineage>
        <taxon>Bacteria</taxon>
        <taxon>Pseudomonadati</taxon>
        <taxon>Pseudomonadota</taxon>
        <taxon>Betaproteobacteria</taxon>
        <taxon>Neisseriales</taxon>
        <taxon>Neisseriaceae</taxon>
        <taxon>Neisseria</taxon>
    </lineage>
</organism>
<dbReference type="InterPro" id="IPR029063">
    <property type="entry name" value="SAM-dependent_MTases_sf"/>
</dbReference>
<accession>I2NW68</accession>
<dbReference type="Pfam" id="PF08241">
    <property type="entry name" value="Methyltransf_11"/>
    <property type="match status" value="1"/>
</dbReference>
<name>I2NW68_NEISI</name>